<reference evidence="5" key="1">
    <citation type="submission" date="2011-12" db="EMBL/GenBank/DDBJ databases">
        <title>Complete genome sequence of Streptomyces cattleya strain DSM 46488.</title>
        <authorList>
            <person name="Ou H.-Y."/>
            <person name="Li P."/>
            <person name="Zhao C."/>
            <person name="O'Hagan D."/>
            <person name="Deng Z."/>
        </authorList>
    </citation>
    <scope>NUCLEOTIDE SEQUENCE [LARGE SCALE GENOMIC DNA]</scope>
    <source>
        <strain evidence="5">ATCC 35852 / DSM 46488 / JCM 4925 / NBRC 14057 / NRRL 8057</strain>
        <plasmid evidence="5">Plasmid pSCATT</plasmid>
    </source>
</reference>
<dbReference type="SUPFAM" id="SSF55729">
    <property type="entry name" value="Acyl-CoA N-acyltransferases (Nat)"/>
    <property type="match status" value="1"/>
</dbReference>
<evidence type="ECO:0000256" key="2">
    <source>
        <dbReference type="ARBA" id="ARBA00023315"/>
    </source>
</evidence>
<dbReference type="Proteomes" id="UP000007842">
    <property type="component" value="Plasmid pSCATT"/>
</dbReference>
<dbReference type="InterPro" id="IPR050832">
    <property type="entry name" value="Bact_Acetyltransf"/>
</dbReference>
<accession>F8JNJ2</accession>
<name>F8JNJ2_STREN</name>
<dbReference type="GO" id="GO:0016747">
    <property type="term" value="F:acyltransferase activity, transferring groups other than amino-acyl groups"/>
    <property type="evidence" value="ECO:0007669"/>
    <property type="project" value="InterPro"/>
</dbReference>
<dbReference type="PROSITE" id="PS51186">
    <property type="entry name" value="GNAT"/>
    <property type="match status" value="1"/>
</dbReference>
<dbReference type="PATRIC" id="fig|1003195.11.peg.857"/>
<dbReference type="AlphaFoldDB" id="F8JNJ2"/>
<dbReference type="InterPro" id="IPR000182">
    <property type="entry name" value="GNAT_dom"/>
</dbReference>
<feature type="domain" description="N-acetyltransferase" evidence="3">
    <location>
        <begin position="2"/>
        <end position="160"/>
    </location>
</feature>
<accession>G8XD93</accession>
<dbReference type="OrthoDB" id="9799092at2"/>
<protein>
    <submittedName>
        <fullName evidence="4">Acetyltransferase</fullName>
    </submittedName>
</protein>
<dbReference type="PANTHER" id="PTHR43877">
    <property type="entry name" value="AMINOALKYLPHOSPHONATE N-ACETYLTRANSFERASE-RELATED-RELATED"/>
    <property type="match status" value="1"/>
</dbReference>
<dbReference type="HOGENOM" id="CLU_013985_19_3_11"/>
<keyword evidence="4" id="KW-0614">Plasmid</keyword>
<dbReference type="Gene3D" id="3.40.630.30">
    <property type="match status" value="1"/>
</dbReference>
<keyword evidence="1 4" id="KW-0808">Transferase</keyword>
<dbReference type="EMBL" id="CP003229">
    <property type="protein sequence ID" value="AEW99039.1"/>
    <property type="molecule type" value="Genomic_DNA"/>
</dbReference>
<sequence length="160" mass="17299">MIEILALTPDDWRLWRRLRLDALTEAPYAFGSRLADWQGDGDREERWRGRLSVPGSYNLLALADGDHVGMAGGIPAPHGHAELISLWVAPAARGLGVGDALIRAVERWAADNGAPTLRLAVAPDNTAALALYARHAFTPTAEPGDLLPDGRRELILAKPL</sequence>
<dbReference type="PANTHER" id="PTHR43877:SF2">
    <property type="entry name" value="AMINOALKYLPHOSPHONATE N-ACETYLTRANSFERASE-RELATED"/>
    <property type="match status" value="1"/>
</dbReference>
<dbReference type="CDD" id="cd04301">
    <property type="entry name" value="NAT_SF"/>
    <property type="match status" value="1"/>
</dbReference>
<dbReference type="Pfam" id="PF00583">
    <property type="entry name" value="Acetyltransf_1"/>
    <property type="match status" value="1"/>
</dbReference>
<evidence type="ECO:0000313" key="4">
    <source>
        <dbReference type="EMBL" id="AEW99039.1"/>
    </source>
</evidence>
<dbReference type="RefSeq" id="WP_014151339.1">
    <property type="nucleotide sequence ID" value="NC_016113.1"/>
</dbReference>
<keyword evidence="2" id="KW-0012">Acyltransferase</keyword>
<evidence type="ECO:0000259" key="3">
    <source>
        <dbReference type="PROSITE" id="PS51186"/>
    </source>
</evidence>
<dbReference type="KEGG" id="scy:SCATT_p08460"/>
<dbReference type="InterPro" id="IPR016181">
    <property type="entry name" value="Acyl_CoA_acyltransferase"/>
</dbReference>
<proteinExistence type="predicted"/>
<evidence type="ECO:0000256" key="1">
    <source>
        <dbReference type="ARBA" id="ARBA00022679"/>
    </source>
</evidence>
<gene>
    <name evidence="4" type="ordered locus">SCATT_p08460</name>
</gene>
<evidence type="ECO:0000313" key="5">
    <source>
        <dbReference type="Proteomes" id="UP000007842"/>
    </source>
</evidence>
<organism evidence="4 5">
    <name type="scientific">Streptantibioticus cattleyicolor (strain ATCC 35852 / DSM 46488 / JCM 4925 / NBRC 14057 / NRRL 8057)</name>
    <name type="common">Streptomyces cattleya</name>
    <dbReference type="NCBI Taxonomy" id="1003195"/>
    <lineage>
        <taxon>Bacteria</taxon>
        <taxon>Bacillati</taxon>
        <taxon>Actinomycetota</taxon>
        <taxon>Actinomycetes</taxon>
        <taxon>Kitasatosporales</taxon>
        <taxon>Streptomycetaceae</taxon>
        <taxon>Streptantibioticus</taxon>
    </lineage>
</organism>
<keyword evidence="5" id="KW-1185">Reference proteome</keyword>
<geneLocation type="plasmid" evidence="4 5">
    <name>pSCATT</name>
</geneLocation>
<dbReference type="KEGG" id="sct:SCAT_p0887"/>